<dbReference type="OrthoDB" id="9784774at2"/>
<proteinExistence type="predicted"/>
<dbReference type="RefSeq" id="WP_133735299.1">
    <property type="nucleotide sequence ID" value="NZ_SOAX01000002.1"/>
</dbReference>
<feature type="short sequence motif" description="Histidine triad motif" evidence="2 3">
    <location>
        <begin position="98"/>
        <end position="102"/>
    </location>
</feature>
<evidence type="ECO:0000256" key="3">
    <source>
        <dbReference type="PROSITE-ProRule" id="PRU00464"/>
    </source>
</evidence>
<dbReference type="InterPro" id="IPR036265">
    <property type="entry name" value="HIT-like_sf"/>
</dbReference>
<dbReference type="AlphaFoldDB" id="A0A4R7JYE6"/>
<evidence type="ECO:0000313" key="5">
    <source>
        <dbReference type="EMBL" id="TDT43215.1"/>
    </source>
</evidence>
<dbReference type="InterPro" id="IPR011146">
    <property type="entry name" value="HIT-like"/>
</dbReference>
<accession>A0A4R7JYE6</accession>
<dbReference type="PANTHER" id="PTHR46648">
    <property type="entry name" value="HIT FAMILY PROTEIN 1"/>
    <property type="match status" value="1"/>
</dbReference>
<dbReference type="GO" id="GO:0009117">
    <property type="term" value="P:nucleotide metabolic process"/>
    <property type="evidence" value="ECO:0007669"/>
    <property type="project" value="TreeGrafter"/>
</dbReference>
<organism evidence="5 6">
    <name type="scientific">Halospina denitrificans</name>
    <dbReference type="NCBI Taxonomy" id="332522"/>
    <lineage>
        <taxon>Bacteria</taxon>
        <taxon>Pseudomonadati</taxon>
        <taxon>Pseudomonadota</taxon>
        <taxon>Gammaproteobacteria</taxon>
        <taxon>Halospina</taxon>
    </lineage>
</organism>
<comment type="caution">
    <text evidence="5">The sequence shown here is derived from an EMBL/GenBank/DDBJ whole genome shotgun (WGS) entry which is preliminary data.</text>
</comment>
<dbReference type="Gene3D" id="3.30.428.10">
    <property type="entry name" value="HIT-like"/>
    <property type="match status" value="1"/>
</dbReference>
<reference evidence="5 6" key="1">
    <citation type="submission" date="2019-03" db="EMBL/GenBank/DDBJ databases">
        <title>Genomic Encyclopedia of Type Strains, Phase IV (KMG-IV): sequencing the most valuable type-strain genomes for metagenomic binning, comparative biology and taxonomic classification.</title>
        <authorList>
            <person name="Goeker M."/>
        </authorList>
    </citation>
    <scope>NUCLEOTIDE SEQUENCE [LARGE SCALE GENOMIC DNA]</scope>
    <source>
        <strain evidence="5 6">DSM 15505</strain>
    </source>
</reference>
<evidence type="ECO:0000256" key="2">
    <source>
        <dbReference type="PIRSR" id="PIRSR601310-3"/>
    </source>
</evidence>
<feature type="domain" description="HIT" evidence="4">
    <location>
        <begin position="5"/>
        <end position="114"/>
    </location>
</feature>
<gene>
    <name evidence="5" type="ORF">DES49_1029</name>
</gene>
<name>A0A4R7JYE6_9GAMM</name>
<dbReference type="InterPro" id="IPR001310">
    <property type="entry name" value="Histidine_triad_HIT"/>
</dbReference>
<dbReference type="PROSITE" id="PS51084">
    <property type="entry name" value="HIT_2"/>
    <property type="match status" value="1"/>
</dbReference>
<keyword evidence="6" id="KW-1185">Reference proteome</keyword>
<evidence type="ECO:0000256" key="1">
    <source>
        <dbReference type="PIRSR" id="PIRSR601310-1"/>
    </source>
</evidence>
<evidence type="ECO:0000313" key="6">
    <source>
        <dbReference type="Proteomes" id="UP000295830"/>
    </source>
</evidence>
<evidence type="ECO:0000259" key="4">
    <source>
        <dbReference type="PROSITE" id="PS51084"/>
    </source>
</evidence>
<dbReference type="SUPFAM" id="SSF54197">
    <property type="entry name" value="HIT-like"/>
    <property type="match status" value="1"/>
</dbReference>
<dbReference type="GO" id="GO:0003824">
    <property type="term" value="F:catalytic activity"/>
    <property type="evidence" value="ECO:0007669"/>
    <property type="project" value="InterPro"/>
</dbReference>
<protein>
    <submittedName>
        <fullName evidence="5">Histidine triad (HIT) family protein</fullName>
    </submittedName>
</protein>
<dbReference type="Proteomes" id="UP000295830">
    <property type="component" value="Unassembled WGS sequence"/>
</dbReference>
<dbReference type="EMBL" id="SOAX01000002">
    <property type="protein sequence ID" value="TDT43215.1"/>
    <property type="molecule type" value="Genomic_DNA"/>
</dbReference>
<sequence length="155" mass="17076">MSDCIFCAILEGSLPASIVHRDDTCLAFMDIHPLSRGHVLIIPREHAMQITELPEPTVQHLFTVAHRILGAQRALGWGLEGSHILLNDGPRANQMVPHAHVHITPREKRDGLGMLGRLGLHVTGLFGRAEKRERLEDQARALQHQLAESSPCSAG</sequence>
<dbReference type="Pfam" id="PF01230">
    <property type="entry name" value="HIT"/>
    <property type="match status" value="1"/>
</dbReference>
<dbReference type="PANTHER" id="PTHR46648:SF1">
    <property type="entry name" value="ADENOSINE 5'-MONOPHOSPHORAMIDASE HNT1"/>
    <property type="match status" value="1"/>
</dbReference>
<dbReference type="PRINTS" id="PR00332">
    <property type="entry name" value="HISTRIAD"/>
</dbReference>
<feature type="active site" description="Tele-AMP-histidine intermediate" evidence="1">
    <location>
        <position position="100"/>
    </location>
</feature>